<dbReference type="EMBL" id="JANAKD010003213">
    <property type="protein sequence ID" value="KAJ3472351.1"/>
    <property type="molecule type" value="Genomic_DNA"/>
</dbReference>
<organism evidence="1 2">
    <name type="scientific">Lecanicillium saksenae</name>
    <dbReference type="NCBI Taxonomy" id="468837"/>
    <lineage>
        <taxon>Eukaryota</taxon>
        <taxon>Fungi</taxon>
        <taxon>Dikarya</taxon>
        <taxon>Ascomycota</taxon>
        <taxon>Pezizomycotina</taxon>
        <taxon>Sordariomycetes</taxon>
        <taxon>Hypocreomycetidae</taxon>
        <taxon>Hypocreales</taxon>
        <taxon>Cordycipitaceae</taxon>
        <taxon>Lecanicillium</taxon>
    </lineage>
</organism>
<name>A0ACC1QCU5_9HYPO</name>
<dbReference type="Proteomes" id="UP001148737">
    <property type="component" value="Unassembled WGS sequence"/>
</dbReference>
<evidence type="ECO:0000313" key="2">
    <source>
        <dbReference type="Proteomes" id="UP001148737"/>
    </source>
</evidence>
<keyword evidence="2" id="KW-1185">Reference proteome</keyword>
<evidence type="ECO:0000313" key="1">
    <source>
        <dbReference type="EMBL" id="KAJ3472351.1"/>
    </source>
</evidence>
<gene>
    <name evidence="1" type="ORF">NLG97_g11061</name>
</gene>
<proteinExistence type="predicted"/>
<protein>
    <submittedName>
        <fullName evidence="1">Uncharacterized protein</fullName>
    </submittedName>
</protein>
<accession>A0ACC1QCU5</accession>
<comment type="caution">
    <text evidence="1">The sequence shown here is derived from an EMBL/GenBank/DDBJ whole genome shotgun (WGS) entry which is preliminary data.</text>
</comment>
<reference evidence="1" key="1">
    <citation type="submission" date="2022-07" db="EMBL/GenBank/DDBJ databases">
        <title>Genome Sequence of Lecanicillium saksenae.</title>
        <authorList>
            <person name="Buettner E."/>
        </authorList>
    </citation>
    <scope>NUCLEOTIDE SEQUENCE</scope>
    <source>
        <strain evidence="1">VT-O1</strain>
    </source>
</reference>
<sequence length="151" mass="16989">MRLARSFSDDNDVGEGEERGEECRGGFRLVNYDLNPSNVLVDNEFNVLGVIDWDSVMALPDAALHRLPMSMGMEIARPGITETCALQKSRCALGHGFTQIAEKQAREGEEESVFRFTAEGFYTREAVAYRSLIDVQKRDGLEELAKFYQES</sequence>